<dbReference type="Proteomes" id="UP001279734">
    <property type="component" value="Unassembled WGS sequence"/>
</dbReference>
<comment type="caution">
    <text evidence="1">The sequence shown here is derived from an EMBL/GenBank/DDBJ whole genome shotgun (WGS) entry which is preliminary data.</text>
</comment>
<dbReference type="EMBL" id="BSYO01000017">
    <property type="protein sequence ID" value="GMH17295.1"/>
    <property type="molecule type" value="Genomic_DNA"/>
</dbReference>
<keyword evidence="2" id="KW-1185">Reference proteome</keyword>
<name>A0AAD3XUY0_NEPGR</name>
<dbReference type="AlphaFoldDB" id="A0AAD3XUY0"/>
<reference evidence="1" key="1">
    <citation type="submission" date="2023-05" db="EMBL/GenBank/DDBJ databases">
        <title>Nepenthes gracilis genome sequencing.</title>
        <authorList>
            <person name="Fukushima K."/>
        </authorList>
    </citation>
    <scope>NUCLEOTIDE SEQUENCE</scope>
    <source>
        <strain evidence="1">SING2019-196</strain>
    </source>
</reference>
<proteinExistence type="predicted"/>
<protein>
    <submittedName>
        <fullName evidence="1">Uncharacterized protein</fullName>
    </submittedName>
</protein>
<evidence type="ECO:0000313" key="2">
    <source>
        <dbReference type="Proteomes" id="UP001279734"/>
    </source>
</evidence>
<gene>
    <name evidence="1" type="ORF">Nepgr_019136</name>
</gene>
<organism evidence="1 2">
    <name type="scientific">Nepenthes gracilis</name>
    <name type="common">Slender pitcher plant</name>
    <dbReference type="NCBI Taxonomy" id="150966"/>
    <lineage>
        <taxon>Eukaryota</taxon>
        <taxon>Viridiplantae</taxon>
        <taxon>Streptophyta</taxon>
        <taxon>Embryophyta</taxon>
        <taxon>Tracheophyta</taxon>
        <taxon>Spermatophyta</taxon>
        <taxon>Magnoliopsida</taxon>
        <taxon>eudicotyledons</taxon>
        <taxon>Gunneridae</taxon>
        <taxon>Pentapetalae</taxon>
        <taxon>Caryophyllales</taxon>
        <taxon>Nepenthaceae</taxon>
        <taxon>Nepenthes</taxon>
    </lineage>
</organism>
<evidence type="ECO:0000313" key="1">
    <source>
        <dbReference type="EMBL" id="GMH17295.1"/>
    </source>
</evidence>
<sequence length="113" mass="13475">MTMARTTKERYHGHKVVEKEEQDNIEDLYYTQPNAHFLFELNLLMVIASLTLTPEELLQFEEMEIVSFKYQEITATISKIQNRKRELSDFKVADRRALKSQTKIMHSRHGRKM</sequence>
<accession>A0AAD3XUY0</accession>